<evidence type="ECO:0000256" key="1">
    <source>
        <dbReference type="ARBA" id="ARBA00022741"/>
    </source>
</evidence>
<comment type="caution">
    <text evidence="4">The sequence shown here is derived from an EMBL/GenBank/DDBJ whole genome shotgun (WGS) entry which is preliminary data.</text>
</comment>
<organism evidence="4 5">
    <name type="scientific">Timema podura</name>
    <name type="common">Walking stick</name>
    <dbReference type="NCBI Taxonomy" id="61482"/>
    <lineage>
        <taxon>Eukaryota</taxon>
        <taxon>Metazoa</taxon>
        <taxon>Ecdysozoa</taxon>
        <taxon>Arthropoda</taxon>
        <taxon>Hexapoda</taxon>
        <taxon>Insecta</taxon>
        <taxon>Pterygota</taxon>
        <taxon>Neoptera</taxon>
        <taxon>Polyneoptera</taxon>
        <taxon>Phasmatodea</taxon>
        <taxon>Timematodea</taxon>
        <taxon>Timematoidea</taxon>
        <taxon>Timematidae</taxon>
        <taxon>Timema</taxon>
    </lineage>
</organism>
<feature type="non-terminal residue" evidence="4">
    <location>
        <position position="80"/>
    </location>
</feature>
<dbReference type="PANTHER" id="PTHR24223">
    <property type="entry name" value="ATP-BINDING CASSETTE SUB-FAMILY C"/>
    <property type="match status" value="1"/>
</dbReference>
<keyword evidence="5" id="KW-1185">Reference proteome</keyword>
<evidence type="ECO:0000313" key="5">
    <source>
        <dbReference type="Proteomes" id="UP001153148"/>
    </source>
</evidence>
<dbReference type="Gene3D" id="3.40.50.300">
    <property type="entry name" value="P-loop containing nucleotide triphosphate hydrolases"/>
    <property type="match status" value="1"/>
</dbReference>
<dbReference type="SUPFAM" id="SSF52540">
    <property type="entry name" value="P-loop containing nucleoside triphosphate hydrolases"/>
    <property type="match status" value="1"/>
</dbReference>
<dbReference type="Pfam" id="PF00005">
    <property type="entry name" value="ABC_tran"/>
    <property type="match status" value="1"/>
</dbReference>
<keyword evidence="1" id="KW-0547">Nucleotide-binding</keyword>
<dbReference type="InterPro" id="IPR050173">
    <property type="entry name" value="ABC_transporter_C-like"/>
</dbReference>
<accession>A0ABN7PUP6</accession>
<dbReference type="InterPro" id="IPR003439">
    <property type="entry name" value="ABC_transporter-like_ATP-bd"/>
</dbReference>
<feature type="domain" description="ABC transporter" evidence="3">
    <location>
        <begin position="6"/>
        <end position="34"/>
    </location>
</feature>
<dbReference type="InterPro" id="IPR027417">
    <property type="entry name" value="P-loop_NTPase"/>
</dbReference>
<name>A0ABN7PUP6_TIMPD</name>
<protein>
    <recommendedName>
        <fullName evidence="3">ABC transporter domain-containing protein</fullName>
    </recommendedName>
</protein>
<reference evidence="4" key="1">
    <citation type="submission" date="2021-03" db="EMBL/GenBank/DDBJ databases">
        <authorList>
            <person name="Tran Van P."/>
        </authorList>
    </citation>
    <scope>NUCLEOTIDE SEQUENCE</scope>
</reference>
<gene>
    <name evidence="4" type="ORF">TPAB3V08_LOCUS16320</name>
</gene>
<dbReference type="EMBL" id="CAJPIN010134036">
    <property type="protein sequence ID" value="CAG2069378.1"/>
    <property type="molecule type" value="Genomic_DNA"/>
</dbReference>
<dbReference type="Proteomes" id="UP001153148">
    <property type="component" value="Unassembled WGS sequence"/>
</dbReference>
<dbReference type="PANTHER" id="PTHR24223:SF10">
    <property type="entry name" value="ATP-BINDING CASSETTE SUB-FAMILY C MEMBER 12"/>
    <property type="match status" value="1"/>
</dbReference>
<keyword evidence="2" id="KW-0067">ATP-binding</keyword>
<proteinExistence type="predicted"/>
<sequence length="80" mass="8746">MLGDLNLSAGQKQRIALARACYSNRDIYLMDEPLGAVDSATAKSIFDKCILQILQGKTIIITTQRINVRGGQGNLIIQIL</sequence>
<evidence type="ECO:0000313" key="4">
    <source>
        <dbReference type="EMBL" id="CAG2069378.1"/>
    </source>
</evidence>
<evidence type="ECO:0000259" key="3">
    <source>
        <dbReference type="Pfam" id="PF00005"/>
    </source>
</evidence>
<evidence type="ECO:0000256" key="2">
    <source>
        <dbReference type="ARBA" id="ARBA00022840"/>
    </source>
</evidence>